<dbReference type="GO" id="GO:0000774">
    <property type="term" value="F:adenyl-nucleotide exchange factor activity"/>
    <property type="evidence" value="ECO:0007669"/>
    <property type="project" value="InterPro"/>
</dbReference>
<dbReference type="Gene3D" id="3.90.20.20">
    <property type="match status" value="1"/>
</dbReference>
<gene>
    <name evidence="5" type="ORF">BRAN1462_LOCUS52566</name>
</gene>
<proteinExistence type="inferred from homology"/>
<dbReference type="InterPro" id="IPR009012">
    <property type="entry name" value="GrpE_head"/>
</dbReference>
<dbReference type="GO" id="GO:0006457">
    <property type="term" value="P:protein folding"/>
    <property type="evidence" value="ECO:0007669"/>
    <property type="project" value="InterPro"/>
</dbReference>
<dbReference type="GO" id="GO:0042803">
    <property type="term" value="F:protein homodimerization activity"/>
    <property type="evidence" value="ECO:0007669"/>
    <property type="project" value="InterPro"/>
</dbReference>
<dbReference type="Gene3D" id="2.30.22.10">
    <property type="entry name" value="Head domain of nucleotide exchange factor GrpE"/>
    <property type="match status" value="1"/>
</dbReference>
<dbReference type="PANTHER" id="PTHR21237">
    <property type="entry name" value="GRPE PROTEIN"/>
    <property type="match status" value="1"/>
</dbReference>
<dbReference type="InterPro" id="IPR013805">
    <property type="entry name" value="GrpE_CC"/>
</dbReference>
<organism evidence="5">
    <name type="scientific">Zooxanthella nutricula</name>
    <dbReference type="NCBI Taxonomy" id="1333877"/>
    <lineage>
        <taxon>Eukaryota</taxon>
        <taxon>Sar</taxon>
        <taxon>Alveolata</taxon>
        <taxon>Dinophyceae</taxon>
        <taxon>Peridiniales</taxon>
        <taxon>Peridiniales incertae sedis</taxon>
        <taxon>Zooxanthella</taxon>
    </lineage>
</organism>
<keyword evidence="4" id="KW-0175">Coiled coil</keyword>
<dbReference type="Pfam" id="PF01025">
    <property type="entry name" value="GrpE"/>
    <property type="match status" value="1"/>
</dbReference>
<dbReference type="AlphaFoldDB" id="A0A7S2Q7H2"/>
<dbReference type="GO" id="GO:0051087">
    <property type="term" value="F:protein-folding chaperone binding"/>
    <property type="evidence" value="ECO:0007669"/>
    <property type="project" value="InterPro"/>
</dbReference>
<dbReference type="EMBL" id="HBGW01082821">
    <property type="protein sequence ID" value="CAD9634744.1"/>
    <property type="molecule type" value="Transcribed_RNA"/>
</dbReference>
<dbReference type="HAMAP" id="MF_01151">
    <property type="entry name" value="GrpE"/>
    <property type="match status" value="1"/>
</dbReference>
<comment type="similarity">
    <text evidence="1 3">Belongs to the GrpE family.</text>
</comment>
<dbReference type="GO" id="GO:0051082">
    <property type="term" value="F:unfolded protein binding"/>
    <property type="evidence" value="ECO:0007669"/>
    <property type="project" value="TreeGrafter"/>
</dbReference>
<dbReference type="PRINTS" id="PR00773">
    <property type="entry name" value="GRPEPROTEIN"/>
</dbReference>
<evidence type="ECO:0000256" key="1">
    <source>
        <dbReference type="ARBA" id="ARBA00009054"/>
    </source>
</evidence>
<evidence type="ECO:0000256" key="3">
    <source>
        <dbReference type="RuleBase" id="RU004478"/>
    </source>
</evidence>
<evidence type="ECO:0000256" key="2">
    <source>
        <dbReference type="ARBA" id="ARBA00023186"/>
    </source>
</evidence>
<reference evidence="5" key="1">
    <citation type="submission" date="2021-01" db="EMBL/GenBank/DDBJ databases">
        <authorList>
            <person name="Corre E."/>
            <person name="Pelletier E."/>
            <person name="Niang G."/>
            <person name="Scheremetjew M."/>
            <person name="Finn R."/>
            <person name="Kale V."/>
            <person name="Holt S."/>
            <person name="Cochrane G."/>
            <person name="Meng A."/>
            <person name="Brown T."/>
            <person name="Cohen L."/>
        </authorList>
    </citation>
    <scope>NUCLEOTIDE SEQUENCE</scope>
    <source>
        <strain evidence="5">RCC3387</strain>
    </source>
</reference>
<accession>A0A7S2Q7H2</accession>
<protein>
    <recommendedName>
        <fullName evidence="6">GrpE protein homolog</fullName>
    </recommendedName>
</protein>
<feature type="coiled-coil region" evidence="4">
    <location>
        <begin position="91"/>
        <end position="125"/>
    </location>
</feature>
<dbReference type="SUPFAM" id="SSF51064">
    <property type="entry name" value="Head domain of nucleotide exchange factor GrpE"/>
    <property type="match status" value="1"/>
</dbReference>
<evidence type="ECO:0000256" key="4">
    <source>
        <dbReference type="SAM" id="Coils"/>
    </source>
</evidence>
<name>A0A7S2Q7H2_9DINO</name>
<evidence type="ECO:0008006" key="6">
    <source>
        <dbReference type="Google" id="ProtNLM"/>
    </source>
</evidence>
<dbReference type="PANTHER" id="PTHR21237:SF40">
    <property type="entry name" value="CELL CYCLE AND APOPTOSIS REGULATOR PROTEIN 2"/>
    <property type="match status" value="1"/>
</dbReference>
<dbReference type="InterPro" id="IPR000740">
    <property type="entry name" value="GrpE"/>
</dbReference>
<sequence>MTMDSAFISGGLLRPQPLPQRLRAEVAVEPSDGPFVQRGSMAGVFAVPGAVAAAALAMQLTASRGKCEAAARRALHVRRFFGKGQADSEEGEEEEELSEATKAALAKMQEEIDSLRVLADEKRESHNRLKVEADTFRSRTRTELANARGQAAVPVVKELLPICDEFDLAKQNLKIEGEGEQAIADRFDELFGKMMKAMKDIGVDKMEAVGQDFNPEFHEAVSMIPSAEYKDEVVCNELRAGWVLKPYGADTPQVLRPALVCVSSGPGPA</sequence>
<evidence type="ECO:0000313" key="5">
    <source>
        <dbReference type="EMBL" id="CAD9634744.1"/>
    </source>
</evidence>
<dbReference type="SUPFAM" id="SSF58014">
    <property type="entry name" value="Coiled-coil domain of nucleotide exchange factor GrpE"/>
    <property type="match status" value="1"/>
</dbReference>
<keyword evidence="2" id="KW-0143">Chaperone</keyword>